<dbReference type="PANTHER" id="PTHR33823">
    <property type="entry name" value="RNA POLYMERASE-BINDING TRANSCRIPTION FACTOR DKSA-RELATED"/>
    <property type="match status" value="1"/>
</dbReference>
<keyword evidence="1" id="KW-0479">Metal-binding</keyword>
<dbReference type="PROSITE" id="PS51128">
    <property type="entry name" value="ZF_DKSA_2"/>
    <property type="match status" value="1"/>
</dbReference>
<evidence type="ECO:0000313" key="7">
    <source>
        <dbReference type="Proteomes" id="UP000228987"/>
    </source>
</evidence>
<dbReference type="PROSITE" id="PS01102">
    <property type="entry name" value="ZF_DKSA_1"/>
    <property type="match status" value="1"/>
</dbReference>
<evidence type="ECO:0000256" key="4">
    <source>
        <dbReference type="PROSITE-ProRule" id="PRU00510"/>
    </source>
</evidence>
<dbReference type="AlphaFoldDB" id="A0A2A5C9R4"/>
<accession>A0A2A5C9R4</accession>
<reference evidence="7" key="1">
    <citation type="submission" date="2017-08" db="EMBL/GenBank/DDBJ databases">
        <title>A dynamic microbial community with high functional redundancy inhabits the cold, oxic subseafloor aquifer.</title>
        <authorList>
            <person name="Tully B.J."/>
            <person name="Wheat C.G."/>
            <person name="Glazer B.T."/>
            <person name="Huber J.A."/>
        </authorList>
    </citation>
    <scope>NUCLEOTIDE SEQUENCE [LARGE SCALE GENOMIC DNA]</scope>
</reference>
<keyword evidence="3" id="KW-0862">Zinc</keyword>
<dbReference type="InterPro" id="IPR020458">
    <property type="entry name" value="Znf_DskA_TraR_CS"/>
</dbReference>
<feature type="domain" description="Zinc finger DksA/TraR C4-type" evidence="5">
    <location>
        <begin position="84"/>
        <end position="118"/>
    </location>
</feature>
<dbReference type="InterPro" id="IPR000962">
    <property type="entry name" value="Znf_DskA_TraR"/>
</dbReference>
<dbReference type="EMBL" id="NVWI01000008">
    <property type="protein sequence ID" value="PCJ40609.1"/>
    <property type="molecule type" value="Genomic_DNA"/>
</dbReference>
<dbReference type="GO" id="GO:0008270">
    <property type="term" value="F:zinc ion binding"/>
    <property type="evidence" value="ECO:0007669"/>
    <property type="project" value="UniProtKB-KW"/>
</dbReference>
<gene>
    <name evidence="6" type="ORF">COA71_10205</name>
</gene>
<dbReference type="SUPFAM" id="SSF57716">
    <property type="entry name" value="Glucocorticoid receptor-like (DNA-binding domain)"/>
    <property type="match status" value="1"/>
</dbReference>
<organism evidence="6 7">
    <name type="scientific">SAR86 cluster bacterium</name>
    <dbReference type="NCBI Taxonomy" id="2030880"/>
    <lineage>
        <taxon>Bacteria</taxon>
        <taxon>Pseudomonadati</taxon>
        <taxon>Pseudomonadota</taxon>
        <taxon>Gammaproteobacteria</taxon>
        <taxon>SAR86 cluster</taxon>
    </lineage>
</organism>
<proteinExistence type="predicted"/>
<comment type="caution">
    <text evidence="6">The sequence shown here is derived from an EMBL/GenBank/DDBJ whole genome shotgun (WGS) entry which is preliminary data.</text>
</comment>
<evidence type="ECO:0000256" key="2">
    <source>
        <dbReference type="ARBA" id="ARBA00022771"/>
    </source>
</evidence>
<protein>
    <submittedName>
        <fullName evidence="6">Molecular chaperone DnaK</fullName>
    </submittedName>
</protein>
<dbReference type="PANTHER" id="PTHR33823:SF4">
    <property type="entry name" value="GENERAL STRESS PROTEIN 16O"/>
    <property type="match status" value="1"/>
</dbReference>
<evidence type="ECO:0000256" key="1">
    <source>
        <dbReference type="ARBA" id="ARBA00022723"/>
    </source>
</evidence>
<dbReference type="Gene3D" id="1.20.120.910">
    <property type="entry name" value="DksA, coiled-coil domain"/>
    <property type="match status" value="1"/>
</dbReference>
<name>A0A2A5C9R4_9GAMM</name>
<evidence type="ECO:0000256" key="3">
    <source>
        <dbReference type="ARBA" id="ARBA00022833"/>
    </source>
</evidence>
<sequence>MNSLNPEQIATLTAILEQLLSDLREQIELALPAAATVVLDQSKVGRLSRMDAMQQQHMADSTLQHAKKRLKLVQKALNKVPDEDYGYCEHCDEVIAFARLQISPEARLCLKCQSQQEQ</sequence>
<keyword evidence="2" id="KW-0863">Zinc-finger</keyword>
<dbReference type="Pfam" id="PF01258">
    <property type="entry name" value="zf-dskA_traR"/>
    <property type="match status" value="1"/>
</dbReference>
<evidence type="ECO:0000313" key="6">
    <source>
        <dbReference type="EMBL" id="PCJ40609.1"/>
    </source>
</evidence>
<feature type="zinc finger region" description="dksA C4-type" evidence="4">
    <location>
        <begin position="88"/>
        <end position="112"/>
    </location>
</feature>
<evidence type="ECO:0000259" key="5">
    <source>
        <dbReference type="Pfam" id="PF01258"/>
    </source>
</evidence>
<dbReference type="Proteomes" id="UP000228987">
    <property type="component" value="Unassembled WGS sequence"/>
</dbReference>